<dbReference type="CDD" id="cd00130">
    <property type="entry name" value="PAS"/>
    <property type="match status" value="1"/>
</dbReference>
<dbReference type="Pfam" id="PF08447">
    <property type="entry name" value="PAS_3"/>
    <property type="match status" value="1"/>
</dbReference>
<dbReference type="EMBL" id="JAUJFI010000061">
    <property type="protein sequence ID" value="MDQ2103823.1"/>
    <property type="molecule type" value="Genomic_DNA"/>
</dbReference>
<dbReference type="Proteomes" id="UP001227317">
    <property type="component" value="Unassembled WGS sequence"/>
</dbReference>
<sequence>MRDNGPVTNREIEMADDVLLVSRTDTRGKITFVNKAFVDISGFSETELLGAPHNLVRHPDMPPAAFANLWETIKDGRAWEGLVKNRSKNGDHYWVKANVTPITEKGVVTEYISIRSKPSRDAVAEAERIYAEIRAGRGQQYGLLDGQIVRRGFGVWLGNLASSIAGRILATSGLLLLTVIALGVLSLTGSDSAAAFAGLMVFGLLVAGIGTFSVLGTVRRPLGLVETHLDAIARGDLMANIPSSGVAEFARIRSQIRAVKAKLNYSTQERVERQRQAEEERIAALQAMAETVEREASHAVEQVALRTGGMAQDADAMASSAERVSVNAQNVAAAAEEALANAQTVAAATEELAASIREISTQIAHSSAVTRRAVENGQRTQGTIQSLSEAVGRIDEVVKLITDIASQTNLLALNATIEAARAGEAGKGFAVVAQEVKNLANQTARSTEEITRQIAEIQGVTSTAVGAVAEIGNTIGEIDQISSAIAAAMEEQAAATQEISRNVVETSNAAQEVSVRIAAVSSDADQTGAQASGVRAGSDEVASSIDELRRVLVRVVRTSTSDADRRRSPRYRVNEACGVVVNGRDQSGTLTDLSSGGAMLKGLVGLGAGDRGTLRLDRFGLSVAFEVRAIDKTTTHVRFADSDAANPRFREAFGQLTRGLQPVTTAAA</sequence>
<dbReference type="PANTHER" id="PTHR32089:SF112">
    <property type="entry name" value="LYSOZYME-LIKE PROTEIN-RELATED"/>
    <property type="match status" value="1"/>
</dbReference>
<dbReference type="PROSITE" id="PS50112">
    <property type="entry name" value="PAS"/>
    <property type="match status" value="1"/>
</dbReference>
<keyword evidence="5" id="KW-1133">Transmembrane helix</keyword>
<keyword evidence="5" id="KW-0472">Membrane</keyword>
<dbReference type="InterPro" id="IPR000014">
    <property type="entry name" value="PAS"/>
</dbReference>
<organism evidence="9 10">
    <name type="scientific">Azospirillum isscasi</name>
    <dbReference type="NCBI Taxonomy" id="3053926"/>
    <lineage>
        <taxon>Bacteria</taxon>
        <taxon>Pseudomonadati</taxon>
        <taxon>Pseudomonadota</taxon>
        <taxon>Alphaproteobacteria</taxon>
        <taxon>Rhodospirillales</taxon>
        <taxon>Azospirillaceae</taxon>
        <taxon>Azospirillum</taxon>
    </lineage>
</organism>
<dbReference type="Pfam" id="PF07238">
    <property type="entry name" value="PilZ"/>
    <property type="match status" value="1"/>
</dbReference>
<dbReference type="Pfam" id="PF00015">
    <property type="entry name" value="MCPsignal"/>
    <property type="match status" value="1"/>
</dbReference>
<dbReference type="Gene3D" id="3.30.450.20">
    <property type="entry name" value="PAS domain"/>
    <property type="match status" value="1"/>
</dbReference>
<feature type="transmembrane region" description="Helical" evidence="5">
    <location>
        <begin position="168"/>
        <end position="187"/>
    </location>
</feature>
<evidence type="ECO:0000259" key="6">
    <source>
        <dbReference type="PROSITE" id="PS50111"/>
    </source>
</evidence>
<feature type="coiled-coil region" evidence="4">
    <location>
        <begin position="268"/>
        <end position="302"/>
    </location>
</feature>
<evidence type="ECO:0000256" key="2">
    <source>
        <dbReference type="ARBA" id="ARBA00029447"/>
    </source>
</evidence>
<dbReference type="NCBIfam" id="TIGR00229">
    <property type="entry name" value="sensory_box"/>
    <property type="match status" value="1"/>
</dbReference>
<evidence type="ECO:0000256" key="3">
    <source>
        <dbReference type="PROSITE-ProRule" id="PRU00284"/>
    </source>
</evidence>
<dbReference type="InterPro" id="IPR003660">
    <property type="entry name" value="HAMP_dom"/>
</dbReference>
<proteinExistence type="inferred from homology"/>
<dbReference type="SMART" id="SM00283">
    <property type="entry name" value="MA"/>
    <property type="match status" value="1"/>
</dbReference>
<keyword evidence="4" id="KW-0175">Coiled coil</keyword>
<keyword evidence="1 3" id="KW-0807">Transducer</keyword>
<feature type="domain" description="Methyl-accepting transducer" evidence="6">
    <location>
        <begin position="292"/>
        <end position="528"/>
    </location>
</feature>
<dbReference type="InterPro" id="IPR035965">
    <property type="entry name" value="PAS-like_dom_sf"/>
</dbReference>
<dbReference type="SUPFAM" id="SSF55785">
    <property type="entry name" value="PYP-like sensor domain (PAS domain)"/>
    <property type="match status" value="1"/>
</dbReference>
<dbReference type="SUPFAM" id="SSF141371">
    <property type="entry name" value="PilZ domain-like"/>
    <property type="match status" value="1"/>
</dbReference>
<reference evidence="9 10" key="1">
    <citation type="submission" date="2023-06" db="EMBL/GenBank/DDBJ databases">
        <title>Azospirillum isscasensis sp.nov, a bacterium isolated from rhizosphere soil of rice.</title>
        <authorList>
            <person name="Wang H."/>
        </authorList>
    </citation>
    <scope>NUCLEOTIDE SEQUENCE [LARGE SCALE GENOMIC DNA]</scope>
    <source>
        <strain evidence="9 10">C340-1</strain>
    </source>
</reference>
<evidence type="ECO:0000256" key="4">
    <source>
        <dbReference type="SAM" id="Coils"/>
    </source>
</evidence>
<dbReference type="SUPFAM" id="SSF58104">
    <property type="entry name" value="Methyl-accepting chemotaxis protein (MCP) signaling domain"/>
    <property type="match status" value="1"/>
</dbReference>
<evidence type="ECO:0000259" key="7">
    <source>
        <dbReference type="PROSITE" id="PS50112"/>
    </source>
</evidence>
<dbReference type="PRINTS" id="PR00260">
    <property type="entry name" value="CHEMTRNSDUCR"/>
</dbReference>
<evidence type="ECO:0000313" key="9">
    <source>
        <dbReference type="EMBL" id="MDQ2103823.1"/>
    </source>
</evidence>
<dbReference type="Gene3D" id="1.10.287.950">
    <property type="entry name" value="Methyl-accepting chemotaxis protein"/>
    <property type="match status" value="1"/>
</dbReference>
<dbReference type="InterPro" id="IPR009875">
    <property type="entry name" value="PilZ_domain"/>
</dbReference>
<feature type="transmembrane region" description="Helical" evidence="5">
    <location>
        <begin position="193"/>
        <end position="215"/>
    </location>
</feature>
<protein>
    <submittedName>
        <fullName evidence="9">Methyl-accepting chemotaxis protein</fullName>
    </submittedName>
</protein>
<comment type="caution">
    <text evidence="9">The sequence shown here is derived from an EMBL/GenBank/DDBJ whole genome shotgun (WGS) entry which is preliminary data.</text>
</comment>
<name>A0ABU0WIH3_9PROT</name>
<keyword evidence="10" id="KW-1185">Reference proteome</keyword>
<dbReference type="PANTHER" id="PTHR32089">
    <property type="entry name" value="METHYL-ACCEPTING CHEMOTAXIS PROTEIN MCPB"/>
    <property type="match status" value="1"/>
</dbReference>
<evidence type="ECO:0000259" key="8">
    <source>
        <dbReference type="PROSITE" id="PS50885"/>
    </source>
</evidence>
<dbReference type="PROSITE" id="PS50885">
    <property type="entry name" value="HAMP"/>
    <property type="match status" value="1"/>
</dbReference>
<evidence type="ECO:0000256" key="5">
    <source>
        <dbReference type="SAM" id="Phobius"/>
    </source>
</evidence>
<dbReference type="RefSeq" id="WP_306707128.1">
    <property type="nucleotide sequence ID" value="NZ_JAUJFI010000061.1"/>
</dbReference>
<dbReference type="InterPro" id="IPR013655">
    <property type="entry name" value="PAS_fold_3"/>
</dbReference>
<feature type="domain" description="PAS" evidence="7">
    <location>
        <begin position="25"/>
        <end position="76"/>
    </location>
</feature>
<dbReference type="InterPro" id="IPR004089">
    <property type="entry name" value="MCPsignal_dom"/>
</dbReference>
<dbReference type="PROSITE" id="PS50111">
    <property type="entry name" value="CHEMOTAXIS_TRANSDUC_2"/>
    <property type="match status" value="1"/>
</dbReference>
<gene>
    <name evidence="9" type="ORF">QSG27_14065</name>
</gene>
<feature type="domain" description="HAMP" evidence="8">
    <location>
        <begin position="216"/>
        <end position="268"/>
    </location>
</feature>
<keyword evidence="5" id="KW-0812">Transmembrane</keyword>
<evidence type="ECO:0000313" key="10">
    <source>
        <dbReference type="Proteomes" id="UP001227317"/>
    </source>
</evidence>
<dbReference type="InterPro" id="IPR004090">
    <property type="entry name" value="Chemotax_Me-accpt_rcpt"/>
</dbReference>
<evidence type="ECO:0000256" key="1">
    <source>
        <dbReference type="ARBA" id="ARBA00023224"/>
    </source>
</evidence>
<accession>A0ABU0WIH3</accession>
<comment type="similarity">
    <text evidence="2">Belongs to the methyl-accepting chemotaxis (MCP) protein family.</text>
</comment>